<organism evidence="1 2">
    <name type="scientific">Paenibacillus marchantiophytorum</name>
    <dbReference type="NCBI Taxonomy" id="1619310"/>
    <lineage>
        <taxon>Bacteria</taxon>
        <taxon>Bacillati</taxon>
        <taxon>Bacillota</taxon>
        <taxon>Bacilli</taxon>
        <taxon>Bacillales</taxon>
        <taxon>Paenibacillaceae</taxon>
        <taxon>Paenibacillus</taxon>
    </lineage>
</organism>
<sequence length="101" mass="10658">MNRAGAESGDSAYMNNQFPFNNWNKGDASLGSIALAQSLYGIKGALGGSRFLSNTCKFAQSGIASTTGLYISYPPASDLIVIAFNTANLKTADRARLFLLA</sequence>
<dbReference type="Proteomes" id="UP000615455">
    <property type="component" value="Unassembled WGS sequence"/>
</dbReference>
<comment type="caution">
    <text evidence="1">The sequence shown here is derived from an EMBL/GenBank/DDBJ whole genome shotgun (WGS) entry which is preliminary data.</text>
</comment>
<proteinExistence type="predicted"/>
<protein>
    <recommendedName>
        <fullName evidence="3">Beta-lactamase-related domain-containing protein</fullName>
    </recommendedName>
</protein>
<keyword evidence="2" id="KW-1185">Reference proteome</keyword>
<name>A0ABQ1EYG5_9BACL</name>
<gene>
    <name evidence="1" type="ORF">GCM10008018_43030</name>
</gene>
<reference evidence="2" key="1">
    <citation type="journal article" date="2019" name="Int. J. Syst. Evol. Microbiol.">
        <title>The Global Catalogue of Microorganisms (GCM) 10K type strain sequencing project: providing services to taxonomists for standard genome sequencing and annotation.</title>
        <authorList>
            <consortium name="The Broad Institute Genomics Platform"/>
            <consortium name="The Broad Institute Genome Sequencing Center for Infectious Disease"/>
            <person name="Wu L."/>
            <person name="Ma J."/>
        </authorList>
    </citation>
    <scope>NUCLEOTIDE SEQUENCE [LARGE SCALE GENOMIC DNA]</scope>
    <source>
        <strain evidence="2">CGMCC 1.15043</strain>
    </source>
</reference>
<evidence type="ECO:0000313" key="2">
    <source>
        <dbReference type="Proteomes" id="UP000615455"/>
    </source>
</evidence>
<evidence type="ECO:0008006" key="3">
    <source>
        <dbReference type="Google" id="ProtNLM"/>
    </source>
</evidence>
<accession>A0ABQ1EYG5</accession>
<evidence type="ECO:0000313" key="1">
    <source>
        <dbReference type="EMBL" id="GFZ92046.1"/>
    </source>
</evidence>
<dbReference type="EMBL" id="BMHE01000024">
    <property type="protein sequence ID" value="GFZ92046.1"/>
    <property type="molecule type" value="Genomic_DNA"/>
</dbReference>